<gene>
    <name evidence="3" type="ORF">C7M84_025258</name>
</gene>
<keyword evidence="4" id="KW-1185">Reference proteome</keyword>
<proteinExistence type="predicted"/>
<feature type="transmembrane region" description="Helical" evidence="2">
    <location>
        <begin position="78"/>
        <end position="100"/>
    </location>
</feature>
<keyword evidence="2" id="KW-1133">Transmembrane helix</keyword>
<evidence type="ECO:0000313" key="3">
    <source>
        <dbReference type="EMBL" id="ROT81585.1"/>
    </source>
</evidence>
<evidence type="ECO:0000256" key="1">
    <source>
        <dbReference type="SAM" id="MobiDB-lite"/>
    </source>
</evidence>
<reference evidence="3 4" key="2">
    <citation type="submission" date="2019-01" db="EMBL/GenBank/DDBJ databases">
        <title>The decoding of complex shrimp genome reveals the adaptation for benthos swimmer, frequently molting mechanism and breeding impact on genome.</title>
        <authorList>
            <person name="Sun Y."/>
            <person name="Gao Y."/>
            <person name="Yu Y."/>
        </authorList>
    </citation>
    <scope>NUCLEOTIDE SEQUENCE [LARGE SCALE GENOMIC DNA]</scope>
    <source>
        <tissue evidence="3">Muscle</tissue>
    </source>
</reference>
<reference evidence="3 4" key="1">
    <citation type="submission" date="2018-04" db="EMBL/GenBank/DDBJ databases">
        <authorList>
            <person name="Zhang X."/>
            <person name="Yuan J."/>
            <person name="Li F."/>
            <person name="Xiang J."/>
        </authorList>
    </citation>
    <scope>NUCLEOTIDE SEQUENCE [LARGE SCALE GENOMIC DNA]</scope>
    <source>
        <tissue evidence="3">Muscle</tissue>
    </source>
</reference>
<protein>
    <submittedName>
        <fullName evidence="3">Uncharacterized protein</fullName>
    </submittedName>
</protein>
<comment type="caution">
    <text evidence="3">The sequence shown here is derived from an EMBL/GenBank/DDBJ whole genome shotgun (WGS) entry which is preliminary data.</text>
</comment>
<sequence length="400" mass="43686">MLSASCFLFPPPSLSSVFDQCSLPTALRFVTRQPCACLVCLFFFISVSQTLSVFVSYHWDIVDSPFSHPFQALSSLPIPIDLVIPVFPAAFTSVLCLFIYSSNVALSASLTHISFPGPLPHPLTSLGFIRPLSEVILALPFGRVSCTIVADPKQGYWQFAVPFFTYASSGLARLECLFFFFPRLRNCFSTRFRGDTLVPSHAFTYHAHLNLCSLYDCHTRGHVSQSFECDRLPVSNPAPPTVNPRANIPFPLALLSTVVFYFSRGPLLPLLPPGDSLQPPSSLHARPPPVSPQRKDIEACGDNSVAAQQSSHNHLLTSTLFSPTAQPSASPGTHHVISISPLLTFGSGNSTHTFLSTSCRVLVVRPLSLRSGVAYVTSRVSGRCHPPRFRFSVGANTYTI</sequence>
<dbReference type="Proteomes" id="UP000283509">
    <property type="component" value="Unassembled WGS sequence"/>
</dbReference>
<accession>A0A3R7PST6</accession>
<feature type="region of interest" description="Disordered" evidence="1">
    <location>
        <begin position="277"/>
        <end position="297"/>
    </location>
</feature>
<dbReference type="AlphaFoldDB" id="A0A3R7PST6"/>
<keyword evidence="2" id="KW-0472">Membrane</keyword>
<keyword evidence="2" id="KW-0812">Transmembrane</keyword>
<name>A0A3R7PST6_PENVA</name>
<feature type="transmembrane region" description="Helical" evidence="2">
    <location>
        <begin position="31"/>
        <end position="57"/>
    </location>
</feature>
<evidence type="ECO:0000313" key="4">
    <source>
        <dbReference type="Proteomes" id="UP000283509"/>
    </source>
</evidence>
<dbReference type="EMBL" id="QCYY01000951">
    <property type="protein sequence ID" value="ROT81585.1"/>
    <property type="molecule type" value="Genomic_DNA"/>
</dbReference>
<organism evidence="3 4">
    <name type="scientific">Penaeus vannamei</name>
    <name type="common">Whiteleg shrimp</name>
    <name type="synonym">Litopenaeus vannamei</name>
    <dbReference type="NCBI Taxonomy" id="6689"/>
    <lineage>
        <taxon>Eukaryota</taxon>
        <taxon>Metazoa</taxon>
        <taxon>Ecdysozoa</taxon>
        <taxon>Arthropoda</taxon>
        <taxon>Crustacea</taxon>
        <taxon>Multicrustacea</taxon>
        <taxon>Malacostraca</taxon>
        <taxon>Eumalacostraca</taxon>
        <taxon>Eucarida</taxon>
        <taxon>Decapoda</taxon>
        <taxon>Dendrobranchiata</taxon>
        <taxon>Penaeoidea</taxon>
        <taxon>Penaeidae</taxon>
        <taxon>Penaeus</taxon>
    </lineage>
</organism>
<evidence type="ECO:0000256" key="2">
    <source>
        <dbReference type="SAM" id="Phobius"/>
    </source>
</evidence>